<reference evidence="1" key="1">
    <citation type="journal article" date="2021" name="G3 (Bethesda)">
        <title>Genome and transcriptome analysis of the beet armyworm Spodoptera exigua reveals targets for pest control. .</title>
        <authorList>
            <person name="Simon S."/>
            <person name="Breeschoten T."/>
            <person name="Jansen H.J."/>
            <person name="Dirks R.P."/>
            <person name="Schranz M.E."/>
            <person name="Ros V.I.D."/>
        </authorList>
    </citation>
    <scope>NUCLEOTIDE SEQUENCE</scope>
    <source>
        <strain evidence="1">TB_SE_WUR_2020</strain>
    </source>
</reference>
<evidence type="ECO:0000313" key="2">
    <source>
        <dbReference type="Proteomes" id="UP000814243"/>
    </source>
</evidence>
<dbReference type="EMBL" id="JACEFF010000837">
    <property type="protein sequence ID" value="KAH9630160.1"/>
    <property type="molecule type" value="Genomic_DNA"/>
</dbReference>
<sequence length="172" mass="19989">MRFKMKFNSIKRLLPLYSSLLLTIFISVVSPGGKFMNNFIYWLLNVFMDCRLYIILQIVTANDLHFHDGVSTADIIYGDVFFEILDPPELRYSYRIRPAKDFGTPFNESIQFHDARMDLDVNIPAAYLLGRSGTTILRTLRKLKKDYAIVNLPINLTHVPIGKMNQPPWISW</sequence>
<organism evidence="1 2">
    <name type="scientific">Spodoptera exigua</name>
    <name type="common">Beet armyworm</name>
    <name type="synonym">Noctua fulgens</name>
    <dbReference type="NCBI Taxonomy" id="7107"/>
    <lineage>
        <taxon>Eukaryota</taxon>
        <taxon>Metazoa</taxon>
        <taxon>Ecdysozoa</taxon>
        <taxon>Arthropoda</taxon>
        <taxon>Hexapoda</taxon>
        <taxon>Insecta</taxon>
        <taxon>Pterygota</taxon>
        <taxon>Neoptera</taxon>
        <taxon>Endopterygota</taxon>
        <taxon>Lepidoptera</taxon>
        <taxon>Glossata</taxon>
        <taxon>Ditrysia</taxon>
        <taxon>Noctuoidea</taxon>
        <taxon>Noctuidae</taxon>
        <taxon>Amphipyrinae</taxon>
        <taxon>Spodoptera</taxon>
    </lineage>
</organism>
<name>A0A922M4T5_SPOEX</name>
<dbReference type="Proteomes" id="UP000814243">
    <property type="component" value="Unassembled WGS sequence"/>
</dbReference>
<evidence type="ECO:0000313" key="1">
    <source>
        <dbReference type="EMBL" id="KAH9630160.1"/>
    </source>
</evidence>
<proteinExistence type="predicted"/>
<accession>A0A922M4T5</accession>
<gene>
    <name evidence="1" type="ORF">HF086_004866</name>
</gene>
<dbReference type="AlphaFoldDB" id="A0A922M4T5"/>
<comment type="caution">
    <text evidence="1">The sequence shown here is derived from an EMBL/GenBank/DDBJ whole genome shotgun (WGS) entry which is preliminary data.</text>
</comment>
<protein>
    <submittedName>
        <fullName evidence="1">Uncharacterized protein</fullName>
    </submittedName>
</protein>